<gene>
    <name evidence="5" type="primary">mnhG</name>
    <name evidence="5" type="ORF">MUO14_16255</name>
</gene>
<proteinExistence type="inferred from homology"/>
<feature type="transmembrane region" description="Helical" evidence="4">
    <location>
        <begin position="47"/>
        <end position="67"/>
    </location>
</feature>
<evidence type="ECO:0000313" key="6">
    <source>
        <dbReference type="Proteomes" id="UP000831880"/>
    </source>
</evidence>
<dbReference type="PANTHER" id="PTHR34703">
    <property type="entry name" value="ANTIPORTER SUBUNIT MNHG2-RELATED"/>
    <property type="match status" value="1"/>
</dbReference>
<feature type="transmembrane region" description="Helical" evidence="4">
    <location>
        <begin position="12"/>
        <end position="35"/>
    </location>
</feature>
<dbReference type="InterPro" id="IPR005133">
    <property type="entry name" value="PhaG_MnhG_YufB"/>
</dbReference>
<keyword evidence="3" id="KW-0813">Transport</keyword>
<comment type="subcellular location">
    <subcellularLocation>
        <location evidence="1">Membrane</location>
        <topology evidence="1">Multi-pass membrane protein</topology>
    </subcellularLocation>
</comment>
<keyword evidence="4" id="KW-1133">Transmembrane helix</keyword>
<protein>
    <submittedName>
        <fullName evidence="5">Monovalent cation/H(+) antiporter subunit G</fullName>
    </submittedName>
</protein>
<evidence type="ECO:0000256" key="4">
    <source>
        <dbReference type="SAM" id="Phobius"/>
    </source>
</evidence>
<dbReference type="RefSeq" id="WP_244751653.1">
    <property type="nucleotide sequence ID" value="NZ_CP095074.1"/>
</dbReference>
<comment type="similarity">
    <text evidence="2">Belongs to the CPA3 antiporters (TC 2.A.63) subunit G family.</text>
</comment>
<dbReference type="PANTHER" id="PTHR34703:SF1">
    <property type="entry name" value="ANTIPORTER SUBUNIT MNHG2-RELATED"/>
    <property type="match status" value="1"/>
</dbReference>
<name>A0ABY4GXA1_9BACI</name>
<keyword evidence="4" id="KW-0472">Membrane</keyword>
<dbReference type="EMBL" id="CP095074">
    <property type="protein sequence ID" value="UOQ92042.1"/>
    <property type="molecule type" value="Genomic_DNA"/>
</dbReference>
<organism evidence="5 6">
    <name type="scientific">Halobacillus shinanisalinarum</name>
    <dbReference type="NCBI Taxonomy" id="2932258"/>
    <lineage>
        <taxon>Bacteria</taxon>
        <taxon>Bacillati</taxon>
        <taxon>Bacillota</taxon>
        <taxon>Bacilli</taxon>
        <taxon>Bacillales</taxon>
        <taxon>Bacillaceae</taxon>
        <taxon>Halobacillus</taxon>
    </lineage>
</organism>
<feature type="transmembrane region" description="Helical" evidence="4">
    <location>
        <begin position="73"/>
        <end position="97"/>
    </location>
</feature>
<dbReference type="NCBIfam" id="TIGR01300">
    <property type="entry name" value="CPA3_mnhG_phaG"/>
    <property type="match status" value="1"/>
</dbReference>
<keyword evidence="6" id="KW-1185">Reference proteome</keyword>
<accession>A0ABY4GXA1</accession>
<evidence type="ECO:0000313" key="5">
    <source>
        <dbReference type="EMBL" id="UOQ92042.1"/>
    </source>
</evidence>
<evidence type="ECO:0000256" key="3">
    <source>
        <dbReference type="ARBA" id="ARBA00022449"/>
    </source>
</evidence>
<sequence length="111" mass="12258">MIDLIHTLRQIVAYVFFITGIYFLLSTAVGMIRFPDLYTRLHAGSKCLMAGGISVLMGCIVLEGSGFVSLKLIVILIFLLITNPIAIHVIASLSYQFNLIPKTNAKKNIDE</sequence>
<dbReference type="Pfam" id="PF03334">
    <property type="entry name" value="PhaG_MnhG_YufB"/>
    <property type="match status" value="1"/>
</dbReference>
<evidence type="ECO:0000256" key="1">
    <source>
        <dbReference type="ARBA" id="ARBA00004141"/>
    </source>
</evidence>
<reference evidence="5 6" key="1">
    <citation type="submission" date="2022-04" db="EMBL/GenBank/DDBJ databases">
        <title>Halobacillus sp. isolated from saltern.</title>
        <authorList>
            <person name="Won M."/>
            <person name="Lee C.-M."/>
            <person name="Woen H.-Y."/>
            <person name="Kwon S.-W."/>
        </authorList>
    </citation>
    <scope>NUCLEOTIDE SEQUENCE [LARGE SCALE GENOMIC DNA]</scope>
    <source>
        <strain evidence="5 6">SSTM10-2</strain>
    </source>
</reference>
<keyword evidence="3" id="KW-0050">Antiport</keyword>
<evidence type="ECO:0000256" key="2">
    <source>
        <dbReference type="ARBA" id="ARBA00008404"/>
    </source>
</evidence>
<keyword evidence="4" id="KW-0812">Transmembrane</keyword>
<dbReference type="Proteomes" id="UP000831880">
    <property type="component" value="Chromosome"/>
</dbReference>